<feature type="domain" description="ATP-grasp" evidence="17">
    <location>
        <begin position="142"/>
        <end position="348"/>
    </location>
</feature>
<dbReference type="Gene3D" id="3.30.1490.20">
    <property type="entry name" value="ATP-grasp fold, A domain"/>
    <property type="match status" value="1"/>
</dbReference>
<keyword evidence="9 12" id="KW-0573">Peptidoglycan synthesis</keyword>
<dbReference type="SUPFAM" id="SSF52440">
    <property type="entry name" value="PreATP-grasp domain"/>
    <property type="match status" value="1"/>
</dbReference>
<evidence type="ECO:0000256" key="13">
    <source>
        <dbReference type="PIRSR" id="PIRSR039102-1"/>
    </source>
</evidence>
<dbReference type="Gene3D" id="3.30.470.20">
    <property type="entry name" value="ATP-grasp fold, B domain"/>
    <property type="match status" value="1"/>
</dbReference>
<evidence type="ECO:0000256" key="10">
    <source>
        <dbReference type="ARBA" id="ARBA00023211"/>
    </source>
</evidence>
<keyword evidence="10 15" id="KW-0464">Manganese</keyword>
<dbReference type="GO" id="GO:0005524">
    <property type="term" value="F:ATP binding"/>
    <property type="evidence" value="ECO:0007669"/>
    <property type="project" value="UniProtKB-UniRule"/>
</dbReference>
<keyword evidence="3 12" id="KW-0436">Ligase</keyword>
<dbReference type="PANTHER" id="PTHR23132:SF25">
    <property type="entry name" value="D-ALANINE--D-ALANINE LIGASE A"/>
    <property type="match status" value="1"/>
</dbReference>
<feature type="binding site" evidence="15">
    <location>
        <position position="302"/>
    </location>
    <ligand>
        <name>Mg(2+)</name>
        <dbReference type="ChEBI" id="CHEBI:18420"/>
        <label>1</label>
    </ligand>
</feature>
<organism evidence="18 19">
    <name type="scientific">Sporolactobacillus inulinus CASD</name>
    <dbReference type="NCBI Taxonomy" id="1069536"/>
    <lineage>
        <taxon>Bacteria</taxon>
        <taxon>Bacillati</taxon>
        <taxon>Bacillota</taxon>
        <taxon>Bacilli</taxon>
        <taxon>Bacillales</taxon>
        <taxon>Sporolactobacillaceae</taxon>
        <taxon>Sporolactobacillus</taxon>
    </lineage>
</organism>
<dbReference type="Pfam" id="PF01820">
    <property type="entry name" value="Dala_Dala_lig_N"/>
    <property type="match status" value="1"/>
</dbReference>
<feature type="active site" evidence="13">
    <location>
        <position position="16"/>
    </location>
</feature>
<dbReference type="PANTHER" id="PTHR23132">
    <property type="entry name" value="D-ALANINE--D-ALANINE LIGASE"/>
    <property type="match status" value="1"/>
</dbReference>
<dbReference type="InterPro" id="IPR005905">
    <property type="entry name" value="D_ala_D_ala"/>
</dbReference>
<comment type="catalytic activity">
    <reaction evidence="12">
        <text>2 D-alanine + ATP = D-alanyl-D-alanine + ADP + phosphate + H(+)</text>
        <dbReference type="Rhea" id="RHEA:11224"/>
        <dbReference type="ChEBI" id="CHEBI:15378"/>
        <dbReference type="ChEBI" id="CHEBI:30616"/>
        <dbReference type="ChEBI" id="CHEBI:43474"/>
        <dbReference type="ChEBI" id="CHEBI:57416"/>
        <dbReference type="ChEBI" id="CHEBI:57822"/>
        <dbReference type="ChEBI" id="CHEBI:456216"/>
        <dbReference type="EC" id="6.3.2.4"/>
    </reaction>
</comment>
<evidence type="ECO:0000256" key="9">
    <source>
        <dbReference type="ARBA" id="ARBA00022984"/>
    </source>
</evidence>
<feature type="binding site" evidence="14">
    <location>
        <begin position="314"/>
        <end position="315"/>
    </location>
    <ligand>
        <name>ATP</name>
        <dbReference type="ChEBI" id="CHEBI:30616"/>
    </ligand>
</feature>
<keyword evidence="5 14" id="KW-0547">Nucleotide-binding</keyword>
<dbReference type="GO" id="GO:0009252">
    <property type="term" value="P:peptidoglycan biosynthetic process"/>
    <property type="evidence" value="ECO:0007669"/>
    <property type="project" value="UniProtKB-UniRule"/>
</dbReference>
<feature type="binding site" evidence="15">
    <location>
        <position position="317"/>
    </location>
    <ligand>
        <name>Mg(2+)</name>
        <dbReference type="ChEBI" id="CHEBI:18420"/>
        <label>2</label>
    </ligand>
</feature>
<comment type="pathway">
    <text evidence="12">Cell wall biogenesis; peptidoglycan biosynthesis.</text>
</comment>
<dbReference type="GO" id="GO:0046872">
    <property type="term" value="F:metal ion binding"/>
    <property type="evidence" value="ECO:0007669"/>
    <property type="project" value="UniProtKB-KW"/>
</dbReference>
<keyword evidence="6 16" id="KW-0067">ATP-binding</keyword>
<evidence type="ECO:0000256" key="1">
    <source>
        <dbReference type="ARBA" id="ARBA00001936"/>
    </source>
</evidence>
<evidence type="ECO:0000256" key="15">
    <source>
        <dbReference type="PIRSR" id="PIRSR039102-3"/>
    </source>
</evidence>
<dbReference type="NCBIfam" id="NF002528">
    <property type="entry name" value="PRK01966.1-4"/>
    <property type="match status" value="1"/>
</dbReference>
<dbReference type="PROSITE" id="PS00844">
    <property type="entry name" value="DALA_DALA_LIGASE_2"/>
    <property type="match status" value="1"/>
</dbReference>
<keyword evidence="7 15" id="KW-0460">Magnesium</keyword>
<evidence type="ECO:0000256" key="14">
    <source>
        <dbReference type="PIRSR" id="PIRSR039102-2"/>
    </source>
</evidence>
<comment type="function">
    <text evidence="12">Cell wall formation.</text>
</comment>
<evidence type="ECO:0000256" key="5">
    <source>
        <dbReference type="ARBA" id="ARBA00022741"/>
    </source>
</evidence>
<dbReference type="EMBL" id="AFVQ02000117">
    <property type="protein sequence ID" value="KLI02211.1"/>
    <property type="molecule type" value="Genomic_DNA"/>
</dbReference>
<evidence type="ECO:0000256" key="3">
    <source>
        <dbReference type="ARBA" id="ARBA00022598"/>
    </source>
</evidence>
<dbReference type="PROSITE" id="PS00843">
    <property type="entry name" value="DALA_DALA_LIGASE_1"/>
    <property type="match status" value="1"/>
</dbReference>
<feature type="binding site" evidence="15">
    <location>
        <position position="315"/>
    </location>
    <ligand>
        <name>Mg(2+)</name>
        <dbReference type="ChEBI" id="CHEBI:18420"/>
        <label>2</label>
    </ligand>
</feature>
<evidence type="ECO:0000256" key="2">
    <source>
        <dbReference type="ARBA" id="ARBA00010871"/>
    </source>
</evidence>
<evidence type="ECO:0000256" key="16">
    <source>
        <dbReference type="PROSITE-ProRule" id="PRU00409"/>
    </source>
</evidence>
<dbReference type="GO" id="GO:0005829">
    <property type="term" value="C:cytosol"/>
    <property type="evidence" value="ECO:0007669"/>
    <property type="project" value="TreeGrafter"/>
</dbReference>
<feature type="active site" evidence="13">
    <location>
        <position position="187"/>
    </location>
</feature>
<dbReference type="RefSeq" id="WP_010024362.1">
    <property type="nucleotide sequence ID" value="NZ_AFVQ02000117.1"/>
</dbReference>
<protein>
    <recommendedName>
        <fullName evidence="12">D-alanine--D-alanine ligase</fullName>
        <ecNumber evidence="12">6.3.2.4</ecNumber>
    </recommendedName>
    <alternativeName>
        <fullName evidence="12">D-Ala-D-Ala ligase</fullName>
    </alternativeName>
    <alternativeName>
        <fullName evidence="12">D-alanylalanine synthetase</fullName>
    </alternativeName>
</protein>
<keyword evidence="11 12" id="KW-0961">Cell wall biogenesis/degradation</keyword>
<proteinExistence type="inferred from homology"/>
<evidence type="ECO:0000256" key="8">
    <source>
        <dbReference type="ARBA" id="ARBA00022960"/>
    </source>
</evidence>
<dbReference type="Pfam" id="PF07478">
    <property type="entry name" value="Dala_Dala_lig_C"/>
    <property type="match status" value="1"/>
</dbReference>
<evidence type="ECO:0000256" key="6">
    <source>
        <dbReference type="ARBA" id="ARBA00022840"/>
    </source>
</evidence>
<evidence type="ECO:0000256" key="7">
    <source>
        <dbReference type="ARBA" id="ARBA00022842"/>
    </source>
</evidence>
<dbReference type="EC" id="6.3.2.4" evidence="12"/>
<sequence length="355" mass="38457">MGKITVGVLFGGQSSEHKVSLKSAHTIITNLDREKYEPILIGIAEDGKWKLYDGPLEAIPQDTWEQSDCTPIVLLPDPSQHGLLKTVGGMSEKIHLDVVFPVLHGKNGEDGKIQSLLELAGIPYVGCGVLSSAMCMDKDVSHRVVKEAGIRVPESIALTGAISEEQLAKGMTGFNYPVFVKPVSGGSSYGVTKVEEESKLMAAIREAQKYDMKIGIEEGIDGCEVGCSILGHGDDLTVGEVDQIVVTNGYFHIHQDMFKKTGLENASIHVPAQLPQVVQEKIKDTAKAIFRALCCTGIARVDLFLTPDNEVVFNEVNTMPGFTSYSRYPRMMEAAGISVTEITDHAIQLALENAN</sequence>
<evidence type="ECO:0000313" key="18">
    <source>
        <dbReference type="EMBL" id="KLI02211.1"/>
    </source>
</evidence>
<accession>A0A0U1QN30</accession>
<evidence type="ECO:0000256" key="12">
    <source>
        <dbReference type="HAMAP-Rule" id="MF_00047"/>
    </source>
</evidence>
<dbReference type="InterPro" id="IPR016185">
    <property type="entry name" value="PreATP-grasp_dom_sf"/>
</dbReference>
<comment type="cofactor">
    <cofactor evidence="15">
        <name>Mg(2+)</name>
        <dbReference type="ChEBI" id="CHEBI:18420"/>
    </cofactor>
    <cofactor evidence="15">
        <name>Mn(2+)</name>
        <dbReference type="ChEBI" id="CHEBI:29035"/>
    </cofactor>
    <text evidence="15">Binds 2 magnesium or manganese ions per subunit.</text>
</comment>
<dbReference type="SUPFAM" id="SSF56059">
    <property type="entry name" value="Glutathione synthetase ATP-binding domain-like"/>
    <property type="match status" value="1"/>
</dbReference>
<dbReference type="GO" id="GO:0008716">
    <property type="term" value="F:D-alanine-D-alanine ligase activity"/>
    <property type="evidence" value="ECO:0007669"/>
    <property type="project" value="UniProtKB-UniRule"/>
</dbReference>
<comment type="subcellular location">
    <subcellularLocation>
        <location evidence="12">Cytoplasm</location>
    </subcellularLocation>
</comment>
<dbReference type="PIRSF" id="PIRSF039102">
    <property type="entry name" value="Ddl/VanB"/>
    <property type="match status" value="1"/>
</dbReference>
<dbReference type="InterPro" id="IPR013815">
    <property type="entry name" value="ATP_grasp_subdomain_1"/>
</dbReference>
<evidence type="ECO:0000259" key="17">
    <source>
        <dbReference type="PROSITE" id="PS50975"/>
    </source>
</evidence>
<feature type="binding site" evidence="14">
    <location>
        <position position="138"/>
    </location>
    <ligand>
        <name>ATP</name>
        <dbReference type="ChEBI" id="CHEBI:30616"/>
    </ligand>
</feature>
<evidence type="ECO:0000313" key="19">
    <source>
        <dbReference type="Proteomes" id="UP000035553"/>
    </source>
</evidence>
<dbReference type="Gene3D" id="3.40.50.20">
    <property type="match status" value="1"/>
</dbReference>
<comment type="caution">
    <text evidence="18">The sequence shown here is derived from an EMBL/GenBank/DDBJ whole genome shotgun (WGS) entry which is preliminary data.</text>
</comment>
<feature type="active site" evidence="13">
    <location>
        <position position="326"/>
    </location>
</feature>
<dbReference type="GO" id="GO:0008360">
    <property type="term" value="P:regulation of cell shape"/>
    <property type="evidence" value="ECO:0007669"/>
    <property type="project" value="UniProtKB-KW"/>
</dbReference>
<dbReference type="AlphaFoldDB" id="A0A0U1QN30"/>
<comment type="cofactor">
    <cofactor evidence="1">
        <name>Mn(2+)</name>
        <dbReference type="ChEBI" id="CHEBI:29035"/>
    </cofactor>
</comment>
<dbReference type="InterPro" id="IPR011761">
    <property type="entry name" value="ATP-grasp"/>
</dbReference>
<dbReference type="OrthoDB" id="9813261at2"/>
<keyword evidence="4 15" id="KW-0479">Metal-binding</keyword>
<dbReference type="HAMAP" id="MF_00047">
    <property type="entry name" value="Dala_Dala_lig"/>
    <property type="match status" value="1"/>
</dbReference>
<dbReference type="PROSITE" id="PS50975">
    <property type="entry name" value="ATP_GRASP"/>
    <property type="match status" value="1"/>
</dbReference>
<feature type="binding site" evidence="14">
    <location>
        <begin position="187"/>
        <end position="188"/>
    </location>
    <ligand>
        <name>ATP</name>
        <dbReference type="ChEBI" id="CHEBI:30616"/>
    </ligand>
</feature>
<comment type="similarity">
    <text evidence="2 12">Belongs to the D-alanine--D-alanine ligase family.</text>
</comment>
<dbReference type="GO" id="GO:0071555">
    <property type="term" value="P:cell wall organization"/>
    <property type="evidence" value="ECO:0007669"/>
    <property type="project" value="UniProtKB-KW"/>
</dbReference>
<dbReference type="InterPro" id="IPR011127">
    <property type="entry name" value="Dala_Dala_lig_N"/>
</dbReference>
<dbReference type="UniPathway" id="UPA00219"/>
<dbReference type="InterPro" id="IPR011095">
    <property type="entry name" value="Dala_Dala_lig_C"/>
</dbReference>
<dbReference type="InterPro" id="IPR000291">
    <property type="entry name" value="D-Ala_lig_Van_CS"/>
</dbReference>
<evidence type="ECO:0000256" key="4">
    <source>
        <dbReference type="ARBA" id="ARBA00022723"/>
    </source>
</evidence>
<evidence type="ECO:0000256" key="11">
    <source>
        <dbReference type="ARBA" id="ARBA00023316"/>
    </source>
</evidence>
<keyword evidence="12" id="KW-0963">Cytoplasm</keyword>
<gene>
    <name evidence="18" type="primary">vanB</name>
    <name evidence="12" type="synonym">ddl</name>
    <name evidence="18" type="ORF">SINU_09290</name>
</gene>
<feature type="binding site" evidence="14">
    <location>
        <begin position="217"/>
        <end position="224"/>
    </location>
    <ligand>
        <name>ATP</name>
        <dbReference type="ChEBI" id="CHEBI:30616"/>
    </ligand>
</feature>
<keyword evidence="8 12" id="KW-0133">Cell shape</keyword>
<reference evidence="18 19" key="1">
    <citation type="journal article" date="2011" name="J. Bacteriol.">
        <title>Draft genome sequence of Sporolactobacillus inulinus strain CASD, an efficient D-lactic acid-producing bacterium with high-concentration lactate tolerance capability.</title>
        <authorList>
            <person name="Yu B."/>
            <person name="Su F."/>
            <person name="Wang L."/>
            <person name="Xu K."/>
            <person name="Zhao B."/>
            <person name="Xu P."/>
        </authorList>
    </citation>
    <scope>NUCLEOTIDE SEQUENCE [LARGE SCALE GENOMIC DNA]</scope>
    <source>
        <strain evidence="18 19">CASD</strain>
    </source>
</reference>
<dbReference type="Proteomes" id="UP000035553">
    <property type="component" value="Unassembled WGS sequence"/>
</dbReference>
<feature type="binding site" evidence="15">
    <location>
        <position position="315"/>
    </location>
    <ligand>
        <name>Mg(2+)</name>
        <dbReference type="ChEBI" id="CHEBI:18420"/>
        <label>1</label>
    </ligand>
</feature>
<dbReference type="NCBIfam" id="TIGR01205">
    <property type="entry name" value="D_ala_D_alaTIGR"/>
    <property type="match status" value="1"/>
</dbReference>
<feature type="binding site" evidence="14">
    <location>
        <begin position="179"/>
        <end position="181"/>
    </location>
    <ligand>
        <name>ATP</name>
        <dbReference type="ChEBI" id="CHEBI:30616"/>
    </ligand>
</feature>
<keyword evidence="19" id="KW-1185">Reference proteome</keyword>
<name>A0A0U1QN30_9BACL</name>
<dbReference type="STRING" id="1069536.SINU_09290"/>